<reference evidence="1" key="1">
    <citation type="submission" date="2020-12" db="EMBL/GenBank/DDBJ databases">
        <authorList>
            <person name="Iha C."/>
        </authorList>
    </citation>
    <scope>NUCLEOTIDE SEQUENCE</scope>
</reference>
<organism evidence="1 2">
    <name type="scientific">Ostreobium quekettii</name>
    <dbReference type="NCBI Taxonomy" id="121088"/>
    <lineage>
        <taxon>Eukaryota</taxon>
        <taxon>Viridiplantae</taxon>
        <taxon>Chlorophyta</taxon>
        <taxon>core chlorophytes</taxon>
        <taxon>Ulvophyceae</taxon>
        <taxon>TCBD clade</taxon>
        <taxon>Bryopsidales</taxon>
        <taxon>Ostreobineae</taxon>
        <taxon>Ostreobiaceae</taxon>
        <taxon>Ostreobium</taxon>
    </lineage>
</organism>
<comment type="caution">
    <text evidence="1">The sequence shown here is derived from an EMBL/GenBank/DDBJ whole genome shotgun (WGS) entry which is preliminary data.</text>
</comment>
<dbReference type="EMBL" id="CAJHUC010001614">
    <property type="protein sequence ID" value="CAD7701718.1"/>
    <property type="molecule type" value="Genomic_DNA"/>
</dbReference>
<gene>
    <name evidence="1" type="ORF">OSTQU699_LOCUS7075</name>
</gene>
<feature type="non-terminal residue" evidence="1">
    <location>
        <position position="209"/>
    </location>
</feature>
<evidence type="ECO:0000313" key="2">
    <source>
        <dbReference type="Proteomes" id="UP000708148"/>
    </source>
</evidence>
<dbReference type="Proteomes" id="UP000708148">
    <property type="component" value="Unassembled WGS sequence"/>
</dbReference>
<dbReference type="AlphaFoldDB" id="A0A8S1J683"/>
<sequence>VRLLRSVLKEHRISAGDDQAPCTALALLATLVAAAAEFGARRLASRPARPSDLVSGPSHDEPWHGEVKEWARRLGRLRLGEAQREAILEMRAAQMARLRVVCEERCRLNEKARSLLGASSDPPQALSEHLRSVWDRVKSNVRLERRIAADGMRRLLMDILDPVRGALLLLEAHPGGVDPIKVADALAAADRQRGGWATDAMSSAADSTR</sequence>
<evidence type="ECO:0000313" key="1">
    <source>
        <dbReference type="EMBL" id="CAD7701718.1"/>
    </source>
</evidence>
<keyword evidence="2" id="KW-1185">Reference proteome</keyword>
<protein>
    <submittedName>
        <fullName evidence="1">Uncharacterized protein</fullName>
    </submittedName>
</protein>
<accession>A0A8S1J683</accession>
<proteinExistence type="predicted"/>
<name>A0A8S1J683_9CHLO</name>